<dbReference type="AlphaFoldDB" id="A0AAN8WDF5"/>
<proteinExistence type="predicted"/>
<dbReference type="Proteomes" id="UP001381693">
    <property type="component" value="Unassembled WGS sequence"/>
</dbReference>
<dbReference type="EMBL" id="JAXCGZ010022769">
    <property type="protein sequence ID" value="KAK7024423.1"/>
    <property type="molecule type" value="Genomic_DNA"/>
</dbReference>
<evidence type="ECO:0000256" key="1">
    <source>
        <dbReference type="SAM" id="MobiDB-lite"/>
    </source>
</evidence>
<sequence length="234" mass="24970">FGSNKKLSLEYEFEQVNIKVKNDQEDFDCISKESSQKSPESSHIRTNVSSIKHIVSGLHTPTSSSVCISLLDQSDALVVKNKELSVPEVVNSMPSSESEEKVEEEEKHAAVENLSGMLTQLLTMARVILAKPPTDTCSCGHVCGRGGGGLRSPASSRGQGLFGLGRSPGNTRSPRNCRVTAVGTLSPGACSPIAQSRSPLAAKQLKERTKPASAKRLIPDQLDGRASQVSLLCL</sequence>
<name>A0AAN8WDF5_HALRR</name>
<evidence type="ECO:0000313" key="2">
    <source>
        <dbReference type="EMBL" id="KAK7024423.1"/>
    </source>
</evidence>
<protein>
    <submittedName>
        <fullName evidence="2">Uncharacterized protein</fullName>
    </submittedName>
</protein>
<accession>A0AAN8WDF5</accession>
<evidence type="ECO:0000313" key="3">
    <source>
        <dbReference type="Proteomes" id="UP001381693"/>
    </source>
</evidence>
<feature type="non-terminal residue" evidence="2">
    <location>
        <position position="1"/>
    </location>
</feature>
<keyword evidence="3" id="KW-1185">Reference proteome</keyword>
<comment type="caution">
    <text evidence="2">The sequence shown here is derived from an EMBL/GenBank/DDBJ whole genome shotgun (WGS) entry which is preliminary data.</text>
</comment>
<gene>
    <name evidence="2" type="ORF">SK128_027326</name>
</gene>
<reference evidence="2 3" key="1">
    <citation type="submission" date="2023-11" db="EMBL/GenBank/DDBJ databases">
        <title>Halocaridina rubra genome assembly.</title>
        <authorList>
            <person name="Smith C."/>
        </authorList>
    </citation>
    <scope>NUCLEOTIDE SEQUENCE [LARGE SCALE GENOMIC DNA]</scope>
    <source>
        <strain evidence="2">EP-1</strain>
        <tissue evidence="2">Whole</tissue>
    </source>
</reference>
<organism evidence="2 3">
    <name type="scientific">Halocaridina rubra</name>
    <name type="common">Hawaiian red shrimp</name>
    <dbReference type="NCBI Taxonomy" id="373956"/>
    <lineage>
        <taxon>Eukaryota</taxon>
        <taxon>Metazoa</taxon>
        <taxon>Ecdysozoa</taxon>
        <taxon>Arthropoda</taxon>
        <taxon>Crustacea</taxon>
        <taxon>Multicrustacea</taxon>
        <taxon>Malacostraca</taxon>
        <taxon>Eumalacostraca</taxon>
        <taxon>Eucarida</taxon>
        <taxon>Decapoda</taxon>
        <taxon>Pleocyemata</taxon>
        <taxon>Caridea</taxon>
        <taxon>Atyoidea</taxon>
        <taxon>Atyidae</taxon>
        <taxon>Halocaridina</taxon>
    </lineage>
</organism>
<feature type="region of interest" description="Disordered" evidence="1">
    <location>
        <begin position="150"/>
        <end position="174"/>
    </location>
</feature>